<dbReference type="Proteomes" id="UP000324800">
    <property type="component" value="Unassembled WGS sequence"/>
</dbReference>
<feature type="non-terminal residue" evidence="2">
    <location>
        <position position="1"/>
    </location>
</feature>
<keyword evidence="1" id="KW-1133">Transmembrane helix</keyword>
<gene>
    <name evidence="2" type="ORF">EZS28_031071</name>
</gene>
<dbReference type="EMBL" id="SNRW01012787">
    <property type="protein sequence ID" value="KAA6373402.1"/>
    <property type="molecule type" value="Genomic_DNA"/>
</dbReference>
<organism evidence="2 3">
    <name type="scientific">Streblomastix strix</name>
    <dbReference type="NCBI Taxonomy" id="222440"/>
    <lineage>
        <taxon>Eukaryota</taxon>
        <taxon>Metamonada</taxon>
        <taxon>Preaxostyla</taxon>
        <taxon>Oxymonadida</taxon>
        <taxon>Streblomastigidae</taxon>
        <taxon>Streblomastix</taxon>
    </lineage>
</organism>
<evidence type="ECO:0000313" key="2">
    <source>
        <dbReference type="EMBL" id="KAA6373402.1"/>
    </source>
</evidence>
<name>A0A5J4UTI1_9EUKA</name>
<evidence type="ECO:0000313" key="3">
    <source>
        <dbReference type="Proteomes" id="UP000324800"/>
    </source>
</evidence>
<protein>
    <submittedName>
        <fullName evidence="2">Uncharacterized protein</fullName>
    </submittedName>
</protein>
<keyword evidence="1" id="KW-0812">Transmembrane</keyword>
<accession>A0A5J4UTI1</accession>
<proteinExistence type="predicted"/>
<comment type="caution">
    <text evidence="2">The sequence shown here is derived from an EMBL/GenBank/DDBJ whole genome shotgun (WGS) entry which is preliminary data.</text>
</comment>
<feature type="transmembrane region" description="Helical" evidence="1">
    <location>
        <begin position="25"/>
        <end position="53"/>
    </location>
</feature>
<dbReference type="AlphaFoldDB" id="A0A5J4UTI1"/>
<keyword evidence="1" id="KW-0472">Membrane</keyword>
<evidence type="ECO:0000256" key="1">
    <source>
        <dbReference type="SAM" id="Phobius"/>
    </source>
</evidence>
<sequence length="306" mass="34957">KNKDNPTNKSCSNRKMKETSPICKYGTLIAFIILTAVLLLHIGVLIYGSFIVIKPIDKIKGSLYKLNNMLNDIIDFTQEVEIFDEDNYTRSCTFDDFIYYVESDAIEFEAYAKLMSISTQMARDAIDVVNANLEDARETIISQTEKMLQVVSESFSGLDMSEEYVSQILKYYYGPTQDTDQNPLEKLLKQFVNSGLSQSDMVKEVLPKENNSHSIIIQDVYSYSDYIDEYPNATIQPMIAYNEPFYCDPTEALDIIGSKPDDTEARVCWNVLGDVIQQQMDRNKTALWNKFDGFVDEIVVCENSGY</sequence>
<reference evidence="2 3" key="1">
    <citation type="submission" date="2019-03" db="EMBL/GenBank/DDBJ databases">
        <title>Single cell metagenomics reveals metabolic interactions within the superorganism composed of flagellate Streblomastix strix and complex community of Bacteroidetes bacteria on its surface.</title>
        <authorList>
            <person name="Treitli S.C."/>
            <person name="Kolisko M."/>
            <person name="Husnik F."/>
            <person name="Keeling P."/>
            <person name="Hampl V."/>
        </authorList>
    </citation>
    <scope>NUCLEOTIDE SEQUENCE [LARGE SCALE GENOMIC DNA]</scope>
    <source>
        <strain evidence="2">ST1C</strain>
    </source>
</reference>